<evidence type="ECO:0000313" key="8">
    <source>
        <dbReference type="Proteomes" id="UP000054266"/>
    </source>
</evidence>
<name>A0A0D2FWD1_9EURO</name>
<protein>
    <recommendedName>
        <fullName evidence="9">Cytochrome P450</fullName>
    </recommendedName>
</protein>
<dbReference type="GO" id="GO:0020037">
    <property type="term" value="F:heme binding"/>
    <property type="evidence" value="ECO:0007669"/>
    <property type="project" value="InterPro"/>
</dbReference>
<dbReference type="InterPro" id="IPR036396">
    <property type="entry name" value="Cyt_P450_sf"/>
</dbReference>
<evidence type="ECO:0000256" key="1">
    <source>
        <dbReference type="ARBA" id="ARBA00010617"/>
    </source>
</evidence>
<dbReference type="AlphaFoldDB" id="A0A0D2FWD1"/>
<dbReference type="EMBL" id="KN846957">
    <property type="protein sequence ID" value="KIW70795.1"/>
    <property type="molecule type" value="Genomic_DNA"/>
</dbReference>
<dbReference type="Proteomes" id="UP000054266">
    <property type="component" value="Unassembled WGS sequence"/>
</dbReference>
<dbReference type="HOGENOM" id="CLU_001570_2_1_1"/>
<dbReference type="PANTHER" id="PTHR46300:SF6">
    <property type="entry name" value="CYTOCHROME P450 2C30"/>
    <property type="match status" value="1"/>
</dbReference>
<organism evidence="7 8">
    <name type="scientific">Phialophora macrospora</name>
    <dbReference type="NCBI Taxonomy" id="1851006"/>
    <lineage>
        <taxon>Eukaryota</taxon>
        <taxon>Fungi</taxon>
        <taxon>Dikarya</taxon>
        <taxon>Ascomycota</taxon>
        <taxon>Pezizomycotina</taxon>
        <taxon>Eurotiomycetes</taxon>
        <taxon>Chaetothyriomycetidae</taxon>
        <taxon>Chaetothyriales</taxon>
        <taxon>Herpotrichiellaceae</taxon>
        <taxon>Phialophora</taxon>
    </lineage>
</organism>
<dbReference type="PANTHER" id="PTHR46300">
    <property type="entry name" value="P450, PUTATIVE (EUROFUNG)-RELATED-RELATED"/>
    <property type="match status" value="1"/>
</dbReference>
<keyword evidence="8" id="KW-1185">Reference proteome</keyword>
<feature type="binding site" description="axial binding residue" evidence="5">
    <location>
        <position position="446"/>
    </location>
    <ligand>
        <name>heme</name>
        <dbReference type="ChEBI" id="CHEBI:30413"/>
    </ligand>
    <ligandPart>
        <name>Fe</name>
        <dbReference type="ChEBI" id="CHEBI:18248"/>
    </ligandPart>
</feature>
<keyword evidence="3 6" id="KW-0560">Oxidoreductase</keyword>
<dbReference type="InterPro" id="IPR050364">
    <property type="entry name" value="Cytochrome_P450_fung"/>
</dbReference>
<dbReference type="InterPro" id="IPR017972">
    <property type="entry name" value="Cyt_P450_CS"/>
</dbReference>
<dbReference type="GO" id="GO:0004497">
    <property type="term" value="F:monooxygenase activity"/>
    <property type="evidence" value="ECO:0007669"/>
    <property type="project" value="UniProtKB-KW"/>
</dbReference>
<keyword evidence="5 6" id="KW-0349">Heme</keyword>
<evidence type="ECO:0000256" key="2">
    <source>
        <dbReference type="ARBA" id="ARBA00022723"/>
    </source>
</evidence>
<dbReference type="Gene3D" id="1.10.630.10">
    <property type="entry name" value="Cytochrome P450"/>
    <property type="match status" value="1"/>
</dbReference>
<dbReference type="GO" id="GO:0005506">
    <property type="term" value="F:iron ion binding"/>
    <property type="evidence" value="ECO:0007669"/>
    <property type="project" value="InterPro"/>
</dbReference>
<dbReference type="SUPFAM" id="SSF48264">
    <property type="entry name" value="Cytochrome P450"/>
    <property type="match status" value="1"/>
</dbReference>
<dbReference type="PRINTS" id="PR00463">
    <property type="entry name" value="EP450I"/>
</dbReference>
<dbReference type="InterPro" id="IPR002401">
    <property type="entry name" value="Cyt_P450_E_grp-I"/>
</dbReference>
<evidence type="ECO:0008006" key="9">
    <source>
        <dbReference type="Google" id="ProtNLM"/>
    </source>
</evidence>
<evidence type="ECO:0000256" key="5">
    <source>
        <dbReference type="PIRSR" id="PIRSR602401-1"/>
    </source>
</evidence>
<dbReference type="STRING" id="5601.A0A0D2FWD1"/>
<gene>
    <name evidence="7" type="ORF">PV04_03035</name>
</gene>
<dbReference type="Pfam" id="PF00067">
    <property type="entry name" value="p450"/>
    <property type="match status" value="1"/>
</dbReference>
<sequence length="535" mass="60804">MDVRLVLATAVACVLILRLLKVGGRGRNLPPGPPTLPLIGNLHQLPKKDIHVQHLKWAREYGPIFSLKLGSQTVIVLASGSVIRRLIDKRSGNYADRPSLFMQDVFEGSRIILRGYDDLWKVERKLYHGFLNSTKAARYTPYQDLESKQLCFDLLHHPEAFEALVARMTLSSGTSMAYGFRVTDPENPVMKELLRNAHGFFTMVHKSQLFDWYPQLRPIVKWLPSFMYPMYRDAREVFRREKIQFHQLLDDTRKMMNDENARPSFAADIIRAQESWTGKEDGAILTDRAAAYIAGIAMEAATDTQSNQLVSFIKAMMLYPECQKKAQNELEEVVGPDRMPGPGDVERLRYIRQIMKETLRWMPTAITGAVPHAAREQDEIDGYIIPKGATILISTWSANNDPTLFPNPRVFDPSRQNPDLSMSQAALASDIQDRDHWTFGAGRRICPGIHVAESTMMLTMARILWAFQIAKAKDDQGREIEVDPDAITQAIASRPLPFKCDIKARSEARAEIVRRAWEEAQHVLDEAGNYKMNIL</sequence>
<comment type="similarity">
    <text evidence="1 6">Belongs to the cytochrome P450 family.</text>
</comment>
<evidence type="ECO:0000256" key="4">
    <source>
        <dbReference type="ARBA" id="ARBA00023004"/>
    </source>
</evidence>
<keyword evidence="6" id="KW-0503">Monooxygenase</keyword>
<comment type="cofactor">
    <cofactor evidence="5">
        <name>heme</name>
        <dbReference type="ChEBI" id="CHEBI:30413"/>
    </cofactor>
</comment>
<accession>A0A0D2FWD1</accession>
<proteinExistence type="inferred from homology"/>
<dbReference type="InterPro" id="IPR001128">
    <property type="entry name" value="Cyt_P450"/>
</dbReference>
<dbReference type="CDD" id="cd11065">
    <property type="entry name" value="CYP64-like"/>
    <property type="match status" value="1"/>
</dbReference>
<evidence type="ECO:0000256" key="6">
    <source>
        <dbReference type="RuleBase" id="RU000461"/>
    </source>
</evidence>
<keyword evidence="2 5" id="KW-0479">Metal-binding</keyword>
<dbReference type="GO" id="GO:0016705">
    <property type="term" value="F:oxidoreductase activity, acting on paired donors, with incorporation or reduction of molecular oxygen"/>
    <property type="evidence" value="ECO:0007669"/>
    <property type="project" value="InterPro"/>
</dbReference>
<evidence type="ECO:0000256" key="3">
    <source>
        <dbReference type="ARBA" id="ARBA00023002"/>
    </source>
</evidence>
<evidence type="ECO:0000313" key="7">
    <source>
        <dbReference type="EMBL" id="KIW70795.1"/>
    </source>
</evidence>
<dbReference type="PROSITE" id="PS00086">
    <property type="entry name" value="CYTOCHROME_P450"/>
    <property type="match status" value="1"/>
</dbReference>
<reference evidence="7 8" key="1">
    <citation type="submission" date="2015-01" db="EMBL/GenBank/DDBJ databases">
        <title>The Genome Sequence of Capronia semiimmersa CBS27337.</title>
        <authorList>
            <consortium name="The Broad Institute Genomics Platform"/>
            <person name="Cuomo C."/>
            <person name="de Hoog S."/>
            <person name="Gorbushina A."/>
            <person name="Stielow B."/>
            <person name="Teixiera M."/>
            <person name="Abouelleil A."/>
            <person name="Chapman S.B."/>
            <person name="Priest M."/>
            <person name="Young S.K."/>
            <person name="Wortman J."/>
            <person name="Nusbaum C."/>
            <person name="Birren B."/>
        </authorList>
    </citation>
    <scope>NUCLEOTIDE SEQUENCE [LARGE SCALE GENOMIC DNA]</scope>
    <source>
        <strain evidence="7 8">CBS 27337</strain>
    </source>
</reference>
<keyword evidence="4 5" id="KW-0408">Iron</keyword>